<dbReference type="Proteomes" id="UP000007875">
    <property type="component" value="Unassembled WGS sequence"/>
</dbReference>
<evidence type="ECO:0000313" key="2">
    <source>
        <dbReference type="Proteomes" id="UP000007875"/>
    </source>
</evidence>
<dbReference type="Pfam" id="PF15130">
    <property type="entry name" value="DUF4566"/>
    <property type="match status" value="1"/>
</dbReference>
<dbReference type="InterPro" id="IPR027903">
    <property type="entry name" value="DUF4566"/>
</dbReference>
<reference evidence="2" key="1">
    <citation type="submission" date="2003-08" db="EMBL/GenBank/DDBJ databases">
        <authorList>
            <person name="Birren B."/>
            <person name="Nusbaum C."/>
            <person name="Abebe A."/>
            <person name="Abouelleil A."/>
            <person name="Adekoya E."/>
            <person name="Ait-zahra M."/>
            <person name="Allen N."/>
            <person name="Allen T."/>
            <person name="An P."/>
            <person name="Anderson M."/>
            <person name="Anderson S."/>
            <person name="Arachchi H."/>
            <person name="Armbruster J."/>
            <person name="Bachantsang P."/>
            <person name="Baldwin J."/>
            <person name="Barry A."/>
            <person name="Bayul T."/>
            <person name="Blitshsteyn B."/>
            <person name="Bloom T."/>
            <person name="Blye J."/>
            <person name="Boguslavskiy L."/>
            <person name="Borowsky M."/>
            <person name="Boukhgalter B."/>
            <person name="Brunache A."/>
            <person name="Butler J."/>
            <person name="Calixte N."/>
            <person name="Calvo S."/>
            <person name="Camarata J."/>
            <person name="Campo K."/>
            <person name="Chang J."/>
            <person name="Cheshatsang Y."/>
            <person name="Citroen M."/>
            <person name="Collymore A."/>
            <person name="Considine T."/>
            <person name="Cook A."/>
            <person name="Cooke P."/>
            <person name="Corum B."/>
            <person name="Cuomo C."/>
            <person name="David R."/>
            <person name="Dawoe T."/>
            <person name="Degray S."/>
            <person name="Dodge S."/>
            <person name="Dooley K."/>
            <person name="Dorje P."/>
            <person name="Dorjee K."/>
            <person name="Dorris L."/>
            <person name="Duffey N."/>
            <person name="Dupes A."/>
            <person name="Elkins T."/>
            <person name="Engels R."/>
            <person name="Erickson J."/>
            <person name="Farina A."/>
            <person name="Faro S."/>
            <person name="Ferreira P."/>
            <person name="Fischer H."/>
            <person name="Fitzgerald M."/>
            <person name="Foley K."/>
            <person name="Gage D."/>
            <person name="Galagan J."/>
            <person name="Gearin G."/>
            <person name="Gnerre S."/>
            <person name="Gnirke A."/>
            <person name="Goyette A."/>
            <person name="Graham J."/>
            <person name="Grandbois E."/>
            <person name="Gyaltsen K."/>
            <person name="Hafez N."/>
            <person name="Hagopian D."/>
            <person name="Hagos B."/>
            <person name="Hall J."/>
            <person name="Hatcher B."/>
            <person name="Heller A."/>
            <person name="Higgins H."/>
            <person name="Honan T."/>
            <person name="Horn A."/>
            <person name="Houde N."/>
            <person name="Hughes L."/>
            <person name="Hulme W."/>
            <person name="Husby E."/>
            <person name="Iliev I."/>
            <person name="Jaffe D."/>
            <person name="Jones C."/>
            <person name="Kamal M."/>
            <person name="Kamat A."/>
            <person name="Kamvysselis M."/>
            <person name="Karlsson E."/>
            <person name="Kells C."/>
            <person name="Kieu A."/>
            <person name="Kisner P."/>
            <person name="Kodira C."/>
            <person name="Kulbokas E."/>
            <person name="Labutti K."/>
            <person name="Lama D."/>
            <person name="Landers T."/>
            <person name="Leger J."/>
            <person name="Levine S."/>
            <person name="Lewis D."/>
            <person name="Lewis T."/>
            <person name="Lindblad-toh K."/>
            <person name="Liu X."/>
            <person name="Lokyitsang T."/>
            <person name="Lokyitsang Y."/>
            <person name="Lucien O."/>
            <person name="Lui A."/>
            <person name="Ma L.J."/>
            <person name="Mabbitt R."/>
            <person name="Macdonald J."/>
            <person name="Maclean C."/>
            <person name="Major J."/>
            <person name="Manning J."/>
            <person name="Marabella R."/>
            <person name="Maru K."/>
            <person name="Matthews C."/>
            <person name="Mauceli E."/>
            <person name="Mccarthy M."/>
            <person name="Mcdonough S."/>
            <person name="Mcghee T."/>
            <person name="Meldrim J."/>
            <person name="Meneus L."/>
            <person name="Mesirov J."/>
            <person name="Mihalev A."/>
            <person name="Mihova T."/>
            <person name="Mikkelsen T."/>
            <person name="Mlenga V."/>
            <person name="Moru K."/>
            <person name="Mozes J."/>
            <person name="Mulrain L."/>
            <person name="Munson G."/>
            <person name="Naylor J."/>
            <person name="Newes C."/>
            <person name="Nguyen C."/>
            <person name="Nguyen N."/>
            <person name="Nguyen T."/>
            <person name="Nicol R."/>
            <person name="Nielsen C."/>
            <person name="Nizzari M."/>
            <person name="Norbu C."/>
            <person name="Norbu N."/>
            <person name="O'donnell P."/>
            <person name="Okoawo O."/>
            <person name="O'leary S."/>
            <person name="Omotosho B."/>
            <person name="O'neill K."/>
            <person name="Osman S."/>
            <person name="Parker S."/>
            <person name="Perrin D."/>
            <person name="Phunkhang P."/>
            <person name="Piqani B."/>
            <person name="Purcell S."/>
            <person name="Rachupka T."/>
            <person name="Ramasamy U."/>
            <person name="Rameau R."/>
            <person name="Ray V."/>
            <person name="Raymond C."/>
            <person name="Retta R."/>
            <person name="Richardson S."/>
            <person name="Rise C."/>
            <person name="Rodriguez J."/>
            <person name="Rogers J."/>
            <person name="Rogov P."/>
            <person name="Rutman M."/>
            <person name="Schupbach R."/>
            <person name="Seaman C."/>
            <person name="Settipalli S."/>
            <person name="Sharpe T."/>
            <person name="Sheridan J."/>
            <person name="Sherpa N."/>
            <person name="Shi J."/>
            <person name="Smirnov S."/>
            <person name="Smith C."/>
            <person name="Sougnez C."/>
            <person name="Spencer B."/>
            <person name="Stalker J."/>
            <person name="Stange-thomann N."/>
            <person name="Stavropoulos S."/>
            <person name="Stetson K."/>
            <person name="Stone C."/>
            <person name="Stone S."/>
            <person name="Stubbs M."/>
            <person name="Talamas J."/>
            <person name="Tchuinga P."/>
            <person name="Tenzing P."/>
            <person name="Tesfaye S."/>
            <person name="Theodore J."/>
            <person name="Thoulutsang Y."/>
            <person name="Topham K."/>
            <person name="Towey S."/>
            <person name="Tsamla T."/>
            <person name="Tsomo N."/>
            <person name="Vallee D."/>
            <person name="Vassiliev H."/>
            <person name="Venkataraman V."/>
            <person name="Vinson J."/>
            <person name="Vo A."/>
            <person name="Wade C."/>
            <person name="Wang S."/>
            <person name="Wangchuk T."/>
            <person name="Wangdi T."/>
            <person name="Whittaker C."/>
            <person name="Wilkinson J."/>
            <person name="Wu Y."/>
            <person name="Wyman D."/>
            <person name="Yadav S."/>
            <person name="Yang S."/>
            <person name="Yang X."/>
            <person name="Yeager S."/>
            <person name="Yee E."/>
            <person name="Young G."/>
            <person name="Zainoun J."/>
            <person name="Zembeck L."/>
            <person name="Zimmer A."/>
            <person name="Zody M."/>
            <person name="Lander E."/>
        </authorList>
    </citation>
    <scope>NUCLEOTIDE SEQUENCE [LARGE SCALE GENOMIC DNA]</scope>
</reference>
<reference evidence="1" key="2">
    <citation type="submission" date="2025-08" db="UniProtKB">
        <authorList>
            <consortium name="Ensembl"/>
        </authorList>
    </citation>
    <scope>IDENTIFICATION</scope>
</reference>
<organism evidence="1 2">
    <name type="scientific">Ciona savignyi</name>
    <name type="common">Pacific transparent sea squirt</name>
    <dbReference type="NCBI Taxonomy" id="51511"/>
    <lineage>
        <taxon>Eukaryota</taxon>
        <taxon>Metazoa</taxon>
        <taxon>Chordata</taxon>
        <taxon>Tunicata</taxon>
        <taxon>Ascidiacea</taxon>
        <taxon>Phlebobranchia</taxon>
        <taxon>Cionidae</taxon>
        <taxon>Ciona</taxon>
    </lineage>
</organism>
<reference evidence="1" key="3">
    <citation type="submission" date="2025-09" db="UniProtKB">
        <authorList>
            <consortium name="Ensembl"/>
        </authorList>
    </citation>
    <scope>IDENTIFICATION</scope>
</reference>
<name>H2Y7U2_CIOSA</name>
<protein>
    <submittedName>
        <fullName evidence="1">Uncharacterized protein</fullName>
    </submittedName>
</protein>
<keyword evidence="2" id="KW-1185">Reference proteome</keyword>
<dbReference type="GeneTree" id="ENSGT00390000008115"/>
<dbReference type="AlphaFoldDB" id="H2Y7U2"/>
<proteinExistence type="predicted"/>
<dbReference type="Ensembl" id="ENSCSAVT00000001407.1">
    <property type="protein sequence ID" value="ENSCSAVP00000001390.1"/>
    <property type="gene ID" value="ENSCSAVG00000000782.1"/>
</dbReference>
<dbReference type="HOGENOM" id="CLU_105473_0_0_1"/>
<evidence type="ECO:0000313" key="1">
    <source>
        <dbReference type="Ensembl" id="ENSCSAVP00000001390.1"/>
    </source>
</evidence>
<dbReference type="FunCoup" id="H2Y7U2">
    <property type="interactions" value="28"/>
</dbReference>
<sequence>MSNRNSRKAAIIHRLKQRLKLQSQSLAEQFEFRMVVEFVLNDGKKEPLSYLTSEVVPVMTNNFESNVMDGVKKHLYSMKTGEDLLKMDVVQLHASGFYCLNQNRESHSSIATDVPLWPGNDIHHLQCLLFSRWKTDKDAPYKRIKQEFRFHSKDCNLQIMKQKDINEQPGAVLSNPEQTVFTYSVEQQTGNPQTARLSGLCLFLPQSNLLTWDTSVSEQYSVHRLPP</sequence>
<dbReference type="eggNOG" id="ENOG502QQ5Z">
    <property type="taxonomic scope" value="Eukaryota"/>
</dbReference>
<accession>H2Y7U2</accession>
<dbReference type="OMA" id="SMFLFVD"/>
<dbReference type="InParanoid" id="H2Y7U2"/>